<accession>A0ABU1R4F1</accession>
<dbReference type="RefSeq" id="WP_309987871.1">
    <property type="nucleotide sequence ID" value="NZ_JAVDTI010000004.1"/>
</dbReference>
<organism evidence="2 3">
    <name type="scientific">Dyadobacter fermentans</name>
    <dbReference type="NCBI Taxonomy" id="94254"/>
    <lineage>
        <taxon>Bacteria</taxon>
        <taxon>Pseudomonadati</taxon>
        <taxon>Bacteroidota</taxon>
        <taxon>Cytophagia</taxon>
        <taxon>Cytophagales</taxon>
        <taxon>Spirosomataceae</taxon>
        <taxon>Dyadobacter</taxon>
    </lineage>
</organism>
<proteinExistence type="predicted"/>
<protein>
    <submittedName>
        <fullName evidence="2">Uncharacterized protein</fullName>
    </submittedName>
</protein>
<evidence type="ECO:0000256" key="1">
    <source>
        <dbReference type="SAM" id="MobiDB-lite"/>
    </source>
</evidence>
<evidence type="ECO:0000313" key="3">
    <source>
        <dbReference type="Proteomes" id="UP001264980"/>
    </source>
</evidence>
<sequence>MIFTIFKLLKGRFSKDAIEEAKSNEKAMTRQEALQQMRNIASRRSGNGSSTKKN</sequence>
<feature type="compositionally biased region" description="Polar residues" evidence="1">
    <location>
        <begin position="32"/>
        <end position="54"/>
    </location>
</feature>
<dbReference type="EMBL" id="JAVDTI010000004">
    <property type="protein sequence ID" value="MDR6807460.1"/>
    <property type="molecule type" value="Genomic_DNA"/>
</dbReference>
<name>A0ABU1R4F1_9BACT</name>
<dbReference type="Proteomes" id="UP001264980">
    <property type="component" value="Unassembled WGS sequence"/>
</dbReference>
<gene>
    <name evidence="2" type="ORF">J2W84_004511</name>
</gene>
<reference evidence="2 3" key="1">
    <citation type="submission" date="2023-07" db="EMBL/GenBank/DDBJ databases">
        <title>Sorghum-associated microbial communities from plants grown in Nebraska, USA.</title>
        <authorList>
            <person name="Schachtman D."/>
        </authorList>
    </citation>
    <scope>NUCLEOTIDE SEQUENCE [LARGE SCALE GENOMIC DNA]</scope>
    <source>
        <strain evidence="2 3">BE57</strain>
    </source>
</reference>
<keyword evidence="3" id="KW-1185">Reference proteome</keyword>
<comment type="caution">
    <text evidence="2">The sequence shown here is derived from an EMBL/GenBank/DDBJ whole genome shotgun (WGS) entry which is preliminary data.</text>
</comment>
<feature type="region of interest" description="Disordered" evidence="1">
    <location>
        <begin position="24"/>
        <end position="54"/>
    </location>
</feature>
<evidence type="ECO:0000313" key="2">
    <source>
        <dbReference type="EMBL" id="MDR6807460.1"/>
    </source>
</evidence>